<protein>
    <submittedName>
        <fullName evidence="3">Uncharacterized protein</fullName>
    </submittedName>
</protein>
<evidence type="ECO:0000313" key="4">
    <source>
        <dbReference type="Proteomes" id="UP000800092"/>
    </source>
</evidence>
<dbReference type="EMBL" id="ML991814">
    <property type="protein sequence ID" value="KAF2232553.1"/>
    <property type="molecule type" value="Genomic_DNA"/>
</dbReference>
<gene>
    <name evidence="3" type="ORF">EV356DRAFT_534482</name>
</gene>
<reference evidence="3" key="1">
    <citation type="journal article" date="2020" name="Stud. Mycol.">
        <title>101 Dothideomycetes genomes: a test case for predicting lifestyles and emergence of pathogens.</title>
        <authorList>
            <person name="Haridas S."/>
            <person name="Albert R."/>
            <person name="Binder M."/>
            <person name="Bloem J."/>
            <person name="Labutti K."/>
            <person name="Salamov A."/>
            <person name="Andreopoulos B."/>
            <person name="Baker S."/>
            <person name="Barry K."/>
            <person name="Bills G."/>
            <person name="Bluhm B."/>
            <person name="Cannon C."/>
            <person name="Castanera R."/>
            <person name="Culley D."/>
            <person name="Daum C."/>
            <person name="Ezra D."/>
            <person name="Gonzalez J."/>
            <person name="Henrissat B."/>
            <person name="Kuo A."/>
            <person name="Liang C."/>
            <person name="Lipzen A."/>
            <person name="Lutzoni F."/>
            <person name="Magnuson J."/>
            <person name="Mondo S."/>
            <person name="Nolan M."/>
            <person name="Ohm R."/>
            <person name="Pangilinan J."/>
            <person name="Park H.-J."/>
            <person name="Ramirez L."/>
            <person name="Alfaro M."/>
            <person name="Sun H."/>
            <person name="Tritt A."/>
            <person name="Yoshinaga Y."/>
            <person name="Zwiers L.-H."/>
            <person name="Turgeon B."/>
            <person name="Goodwin S."/>
            <person name="Spatafora J."/>
            <person name="Crous P."/>
            <person name="Grigoriev I."/>
        </authorList>
    </citation>
    <scope>NUCLEOTIDE SEQUENCE</scope>
    <source>
        <strain evidence="3">Tuck. ex Michener</strain>
    </source>
</reference>
<organism evidence="3 4">
    <name type="scientific">Viridothelium virens</name>
    <name type="common">Speckled blister lichen</name>
    <name type="synonym">Trypethelium virens</name>
    <dbReference type="NCBI Taxonomy" id="1048519"/>
    <lineage>
        <taxon>Eukaryota</taxon>
        <taxon>Fungi</taxon>
        <taxon>Dikarya</taxon>
        <taxon>Ascomycota</taxon>
        <taxon>Pezizomycotina</taxon>
        <taxon>Dothideomycetes</taxon>
        <taxon>Dothideomycetes incertae sedis</taxon>
        <taxon>Trypetheliales</taxon>
        <taxon>Trypetheliaceae</taxon>
        <taxon>Viridothelium</taxon>
    </lineage>
</organism>
<name>A0A6A6H4W2_VIRVR</name>
<dbReference type="AlphaFoldDB" id="A0A6A6H4W2"/>
<feature type="region of interest" description="Disordered" evidence="1">
    <location>
        <begin position="140"/>
        <end position="171"/>
    </location>
</feature>
<keyword evidence="2" id="KW-1133">Transmembrane helix</keyword>
<feature type="region of interest" description="Disordered" evidence="1">
    <location>
        <begin position="216"/>
        <end position="245"/>
    </location>
</feature>
<keyword evidence="4" id="KW-1185">Reference proteome</keyword>
<evidence type="ECO:0000256" key="2">
    <source>
        <dbReference type="SAM" id="Phobius"/>
    </source>
</evidence>
<dbReference type="OrthoDB" id="3945612at2759"/>
<sequence length="262" mass="27797">MSRDPVFFTSPTPNACSFNGTTIHADLNTQNGNLCAYISGIPRVWACPALNNVCWSWNYACHGGDDTTPDSTQQVCNNNGQTWCCSKEYELCTQTEGQASVCWATFANPNKDLNASEAVDFDSTAYPTLTSTTINPISTALSPSSSSTLATPGVDSTAPNPSTTSSTHSTNSISLSQGSLAGIVISSILAGVFLAGLITLFIRKKLVKRLRQEQTVASSSTHASFPPQELSPETLVEANGQAGVKRELSTEQEQFELLGSSP</sequence>
<feature type="transmembrane region" description="Helical" evidence="2">
    <location>
        <begin position="180"/>
        <end position="202"/>
    </location>
</feature>
<accession>A0A6A6H4W2</accession>
<evidence type="ECO:0000313" key="3">
    <source>
        <dbReference type="EMBL" id="KAF2232553.1"/>
    </source>
</evidence>
<proteinExistence type="predicted"/>
<keyword evidence="2" id="KW-0472">Membrane</keyword>
<dbReference type="Proteomes" id="UP000800092">
    <property type="component" value="Unassembled WGS sequence"/>
</dbReference>
<evidence type="ECO:0000256" key="1">
    <source>
        <dbReference type="SAM" id="MobiDB-lite"/>
    </source>
</evidence>
<keyword evidence="2" id="KW-0812">Transmembrane</keyword>